<dbReference type="InterPro" id="IPR007329">
    <property type="entry name" value="FMN-bd"/>
</dbReference>
<accession>A0A424YIZ7</accession>
<protein>
    <submittedName>
        <fullName evidence="3">FMN-binding protein</fullName>
    </submittedName>
</protein>
<feature type="domain" description="FMN-binding" evidence="2">
    <location>
        <begin position="25"/>
        <end position="99"/>
    </location>
</feature>
<feature type="non-terminal residue" evidence="3">
    <location>
        <position position="1"/>
    </location>
</feature>
<feature type="compositionally biased region" description="Acidic residues" evidence="1">
    <location>
        <begin position="1"/>
        <end position="12"/>
    </location>
</feature>
<dbReference type="GO" id="GO:0016020">
    <property type="term" value="C:membrane"/>
    <property type="evidence" value="ECO:0007669"/>
    <property type="project" value="InterPro"/>
</dbReference>
<feature type="region of interest" description="Disordered" evidence="1">
    <location>
        <begin position="1"/>
        <end position="25"/>
    </location>
</feature>
<reference evidence="3 4" key="1">
    <citation type="submission" date="2018-08" db="EMBL/GenBank/DDBJ databases">
        <title>The metabolism and importance of syntrophic acetate oxidation coupled to methane or sulfide production in haloalkaline environments.</title>
        <authorList>
            <person name="Timmers P.H.A."/>
            <person name="Vavourakis C.D."/>
            <person name="Sorokin D.Y."/>
            <person name="Sinninghe Damste J.S."/>
            <person name="Muyzer G."/>
            <person name="Stams A.J.M."/>
            <person name="Plugge C.M."/>
        </authorList>
    </citation>
    <scope>NUCLEOTIDE SEQUENCE [LARGE SCALE GENOMIC DNA]</scope>
    <source>
        <strain evidence="3">MSAO_Bac1</strain>
    </source>
</reference>
<dbReference type="GO" id="GO:0010181">
    <property type="term" value="F:FMN binding"/>
    <property type="evidence" value="ECO:0007669"/>
    <property type="project" value="InterPro"/>
</dbReference>
<comment type="caution">
    <text evidence="3">The sequence shown here is derived from an EMBL/GenBank/DDBJ whole genome shotgun (WGS) entry which is preliminary data.</text>
</comment>
<organism evidence="3 4">
    <name type="scientific">Candidatus Syntrophonatronum acetioxidans</name>
    <dbReference type="NCBI Taxonomy" id="1795816"/>
    <lineage>
        <taxon>Bacteria</taxon>
        <taxon>Bacillati</taxon>
        <taxon>Bacillota</taxon>
        <taxon>Clostridia</taxon>
        <taxon>Eubacteriales</taxon>
        <taxon>Syntrophomonadaceae</taxon>
        <taxon>Candidatus Syntrophonatronum</taxon>
    </lineage>
</organism>
<dbReference type="Proteomes" id="UP000285138">
    <property type="component" value="Unassembled WGS sequence"/>
</dbReference>
<sequence>PDEPDEPEEPVEDGERTVYTGEAEGAHDMIYVEVTMENGEIVSIEVEHNETEDIVNPAFDELIPQIIEAQGTQGVDVISEATYSSEALFEAVEDALAKAE</sequence>
<evidence type="ECO:0000259" key="2">
    <source>
        <dbReference type="SMART" id="SM00900"/>
    </source>
</evidence>
<evidence type="ECO:0000256" key="1">
    <source>
        <dbReference type="SAM" id="MobiDB-lite"/>
    </source>
</evidence>
<gene>
    <name evidence="3" type="ORF">D5R97_00380</name>
</gene>
<evidence type="ECO:0000313" key="4">
    <source>
        <dbReference type="Proteomes" id="UP000285138"/>
    </source>
</evidence>
<evidence type="ECO:0000313" key="3">
    <source>
        <dbReference type="EMBL" id="RQD78444.1"/>
    </source>
</evidence>
<dbReference type="Gene3D" id="3.90.1010.20">
    <property type="match status" value="1"/>
</dbReference>
<dbReference type="SMART" id="SM00900">
    <property type="entry name" value="FMN_bind"/>
    <property type="match status" value="1"/>
</dbReference>
<dbReference type="AlphaFoldDB" id="A0A424YIZ7"/>
<dbReference type="EMBL" id="QZAA01000018">
    <property type="protein sequence ID" value="RQD78444.1"/>
    <property type="molecule type" value="Genomic_DNA"/>
</dbReference>
<name>A0A424YIZ7_9FIRM</name>
<proteinExistence type="predicted"/>
<dbReference type="Pfam" id="PF04205">
    <property type="entry name" value="FMN_bind"/>
    <property type="match status" value="1"/>
</dbReference>